<reference evidence="2" key="1">
    <citation type="journal article" date="2020" name="New Phytol.">
        <title>Comparative genomics reveals dynamic genome evolution in host specialist ectomycorrhizal fungi.</title>
        <authorList>
            <person name="Lofgren L.A."/>
            <person name="Nguyen N.H."/>
            <person name="Vilgalys R."/>
            <person name="Ruytinx J."/>
            <person name="Liao H.L."/>
            <person name="Branco S."/>
            <person name="Kuo A."/>
            <person name="LaButti K."/>
            <person name="Lipzen A."/>
            <person name="Andreopoulos W."/>
            <person name="Pangilinan J."/>
            <person name="Riley R."/>
            <person name="Hundley H."/>
            <person name="Na H."/>
            <person name="Barry K."/>
            <person name="Grigoriev I.V."/>
            <person name="Stajich J.E."/>
            <person name="Kennedy P.G."/>
        </authorList>
    </citation>
    <scope>NUCLEOTIDE SEQUENCE</scope>
    <source>
        <strain evidence="2">FC203</strain>
    </source>
</reference>
<dbReference type="Pfam" id="PF10334">
    <property type="entry name" value="BRE4"/>
    <property type="match status" value="1"/>
</dbReference>
<dbReference type="RefSeq" id="XP_041227884.1">
    <property type="nucleotide sequence ID" value="XM_041370710.1"/>
</dbReference>
<name>A0AAD4HP15_9AGAM</name>
<dbReference type="GeneID" id="64665008"/>
<comment type="caution">
    <text evidence="2">The sequence shown here is derived from an EMBL/GenBank/DDBJ whole genome shotgun (WGS) entry which is preliminary data.</text>
</comment>
<evidence type="ECO:0000259" key="1">
    <source>
        <dbReference type="Pfam" id="PF10334"/>
    </source>
</evidence>
<accession>A0AAD4HP15</accession>
<evidence type="ECO:0000313" key="3">
    <source>
        <dbReference type="Proteomes" id="UP001195769"/>
    </source>
</evidence>
<organism evidence="2 3">
    <name type="scientific">Suillus fuscotomentosus</name>
    <dbReference type="NCBI Taxonomy" id="1912939"/>
    <lineage>
        <taxon>Eukaryota</taxon>
        <taxon>Fungi</taxon>
        <taxon>Dikarya</taxon>
        <taxon>Basidiomycota</taxon>
        <taxon>Agaricomycotina</taxon>
        <taxon>Agaricomycetes</taxon>
        <taxon>Agaricomycetidae</taxon>
        <taxon>Boletales</taxon>
        <taxon>Suillineae</taxon>
        <taxon>Suillaceae</taxon>
        <taxon>Suillus</taxon>
    </lineage>
</organism>
<protein>
    <recommendedName>
        <fullName evidence="1">DUF2421 domain-containing protein</fullName>
    </recommendedName>
</protein>
<gene>
    <name evidence="2" type="ORF">F5891DRAFT_158517</name>
</gene>
<dbReference type="AlphaFoldDB" id="A0AAD4HP15"/>
<dbReference type="EMBL" id="JABBWK010000017">
    <property type="protein sequence ID" value="KAG1902309.1"/>
    <property type="molecule type" value="Genomic_DNA"/>
</dbReference>
<sequence>MSLLDRFMLRHHGLNVVHEESEDDYGLPRTFTMETLENLQYLTFYVGVSTAFGIIIRFDRFMIAAKELVGEQYHINIDDMGFSSSSSASSPGAFLAVSGISSSATLPSSHALRSRSLSLSLRSSKPSSSSADSN</sequence>
<dbReference type="InterPro" id="IPR018820">
    <property type="entry name" value="BRE4-related_DUF2421"/>
</dbReference>
<keyword evidence="3" id="KW-1185">Reference proteome</keyword>
<feature type="domain" description="DUF2421" evidence="1">
    <location>
        <begin position="3"/>
        <end position="73"/>
    </location>
</feature>
<evidence type="ECO:0000313" key="2">
    <source>
        <dbReference type="EMBL" id="KAG1902309.1"/>
    </source>
</evidence>
<dbReference type="Proteomes" id="UP001195769">
    <property type="component" value="Unassembled WGS sequence"/>
</dbReference>
<proteinExistence type="predicted"/>